<sequence length="215" mass="24357">MVGGNHEPYGDSLYAAIADSRKTAERACKNRQAPVHFLEREVCELRSRDGVPVRVIGATLWTDFSPFGEQRALADMERAWRDMNDYVRIKIRDPFSGEKIRLTPQNTSDFHLASRRFIEAELARKFNGYTIILTHHAPSGQSLPSFRQEDPHAAAYASSLEDLIEAFQPHLWAHGHVHSSADYTIGSTRVVCNPRGYVPDYSNRAFNSELVVELK</sequence>
<reference evidence="1 2" key="1">
    <citation type="journal article" date="2016" name="Antonie Van Leeuwenhoek">
        <title>Dongia soli sp. nov., isolated from soil from Dokdo, Korea.</title>
        <authorList>
            <person name="Kim D.U."/>
            <person name="Lee H."/>
            <person name="Kim H."/>
            <person name="Kim S.G."/>
            <person name="Ka J.O."/>
        </authorList>
    </citation>
    <scope>NUCLEOTIDE SEQUENCE [LARGE SCALE GENOMIC DNA]</scope>
    <source>
        <strain evidence="1 2">D78</strain>
    </source>
</reference>
<evidence type="ECO:0000313" key="2">
    <source>
        <dbReference type="Proteomes" id="UP001279642"/>
    </source>
</evidence>
<dbReference type="Gene3D" id="3.60.21.10">
    <property type="match status" value="1"/>
</dbReference>
<evidence type="ECO:0008006" key="3">
    <source>
        <dbReference type="Google" id="ProtNLM"/>
    </source>
</evidence>
<proteinExistence type="predicted"/>
<dbReference type="SUPFAM" id="SSF56300">
    <property type="entry name" value="Metallo-dependent phosphatases"/>
    <property type="match status" value="1"/>
</dbReference>
<gene>
    <name evidence="1" type="ORF">SMD27_14205</name>
</gene>
<keyword evidence="2" id="KW-1185">Reference proteome</keyword>
<organism evidence="1 2">
    <name type="scientific">Dongia soli</name>
    <dbReference type="NCBI Taxonomy" id="600628"/>
    <lineage>
        <taxon>Bacteria</taxon>
        <taxon>Pseudomonadati</taxon>
        <taxon>Pseudomonadota</taxon>
        <taxon>Alphaproteobacteria</taxon>
        <taxon>Rhodospirillales</taxon>
        <taxon>Dongiaceae</taxon>
        <taxon>Dongia</taxon>
    </lineage>
</organism>
<name>A0ABU5EDQ4_9PROT</name>
<dbReference type="EMBL" id="JAXCLW010000003">
    <property type="protein sequence ID" value="MDY0884001.1"/>
    <property type="molecule type" value="Genomic_DNA"/>
</dbReference>
<dbReference type="Proteomes" id="UP001279642">
    <property type="component" value="Unassembled WGS sequence"/>
</dbReference>
<dbReference type="PANTHER" id="PTHR37844:SF2">
    <property type="entry name" value="SER_THR PROTEIN PHOSPHATASE SUPERFAMILY (AFU_ORTHOLOGUE AFUA_1G14840)"/>
    <property type="match status" value="1"/>
</dbReference>
<evidence type="ECO:0000313" key="1">
    <source>
        <dbReference type="EMBL" id="MDY0884001.1"/>
    </source>
</evidence>
<dbReference type="InterPro" id="IPR029052">
    <property type="entry name" value="Metallo-depent_PP-like"/>
</dbReference>
<dbReference type="PANTHER" id="PTHR37844">
    <property type="entry name" value="SER/THR PROTEIN PHOSPHATASE SUPERFAMILY (AFU_ORTHOLOGUE AFUA_1G14840)"/>
    <property type="match status" value="1"/>
</dbReference>
<accession>A0ABU5EDQ4</accession>
<comment type="caution">
    <text evidence="1">The sequence shown here is derived from an EMBL/GenBank/DDBJ whole genome shotgun (WGS) entry which is preliminary data.</text>
</comment>
<protein>
    <recommendedName>
        <fullName evidence="3">Calcineurin-like phosphoesterase family protein</fullName>
    </recommendedName>
</protein>